<dbReference type="RefSeq" id="WP_193185084.1">
    <property type="nucleotide sequence ID" value="NZ_JACVXA010000062.1"/>
</dbReference>
<dbReference type="SUPFAM" id="SSF90123">
    <property type="entry name" value="ABC transporter transmembrane region"/>
    <property type="match status" value="1"/>
</dbReference>
<dbReference type="Gene3D" id="1.20.1560.10">
    <property type="entry name" value="ABC transporter type 1, transmembrane domain"/>
    <property type="match status" value="1"/>
</dbReference>
<evidence type="ECO:0000256" key="4">
    <source>
        <dbReference type="ARBA" id="ARBA00022840"/>
    </source>
</evidence>
<dbReference type="SMART" id="SM00382">
    <property type="entry name" value="AAA"/>
    <property type="match status" value="1"/>
</dbReference>
<feature type="domain" description="ABC transporter" evidence="8">
    <location>
        <begin position="351"/>
        <end position="579"/>
    </location>
</feature>
<dbReference type="InterPro" id="IPR036640">
    <property type="entry name" value="ABC1_TM_sf"/>
</dbReference>
<evidence type="ECO:0000313" key="11">
    <source>
        <dbReference type="Proteomes" id="UP000609121"/>
    </source>
</evidence>
<keyword evidence="5 7" id="KW-1133">Transmembrane helix</keyword>
<proteinExistence type="predicted"/>
<dbReference type="EMBL" id="JACVXA010000062">
    <property type="protein sequence ID" value="MBE3639887.1"/>
    <property type="molecule type" value="Genomic_DNA"/>
</dbReference>
<gene>
    <name evidence="10" type="ORF">ICN82_16920</name>
</gene>
<feature type="transmembrane region" description="Helical" evidence="7">
    <location>
        <begin position="139"/>
        <end position="159"/>
    </location>
</feature>
<dbReference type="PANTHER" id="PTHR24221:SF654">
    <property type="entry name" value="ATP-BINDING CASSETTE SUB-FAMILY B MEMBER 6"/>
    <property type="match status" value="1"/>
</dbReference>
<dbReference type="GO" id="GO:0005524">
    <property type="term" value="F:ATP binding"/>
    <property type="evidence" value="ECO:0007669"/>
    <property type="project" value="UniProtKB-KW"/>
</dbReference>
<name>A0A8J6YXW2_9RHOB</name>
<dbReference type="SUPFAM" id="SSF52540">
    <property type="entry name" value="P-loop containing nucleoside triphosphate hydrolases"/>
    <property type="match status" value="1"/>
</dbReference>
<dbReference type="InterPro" id="IPR039421">
    <property type="entry name" value="Type_1_exporter"/>
</dbReference>
<dbReference type="GO" id="GO:0034040">
    <property type="term" value="F:ATPase-coupled lipid transmembrane transporter activity"/>
    <property type="evidence" value="ECO:0007669"/>
    <property type="project" value="TreeGrafter"/>
</dbReference>
<keyword evidence="3" id="KW-0547">Nucleotide-binding</keyword>
<dbReference type="GO" id="GO:0140359">
    <property type="term" value="F:ABC-type transporter activity"/>
    <property type="evidence" value="ECO:0007669"/>
    <property type="project" value="InterPro"/>
</dbReference>
<evidence type="ECO:0000256" key="1">
    <source>
        <dbReference type="ARBA" id="ARBA00004651"/>
    </source>
</evidence>
<reference evidence="10" key="1">
    <citation type="submission" date="2020-09" db="EMBL/GenBank/DDBJ databases">
        <title>A novel bacterium of genus Mangrovicoccus, isolated from South China Sea.</title>
        <authorList>
            <person name="Huang H."/>
            <person name="Mo K."/>
            <person name="Hu Y."/>
        </authorList>
    </citation>
    <scope>NUCLEOTIDE SEQUENCE</scope>
    <source>
        <strain evidence="10">HB182678</strain>
    </source>
</reference>
<keyword evidence="6 7" id="KW-0472">Membrane</keyword>
<evidence type="ECO:0000256" key="6">
    <source>
        <dbReference type="ARBA" id="ARBA00023136"/>
    </source>
</evidence>
<feature type="transmembrane region" description="Helical" evidence="7">
    <location>
        <begin position="12"/>
        <end position="36"/>
    </location>
</feature>
<feature type="domain" description="ABC transmembrane type-1" evidence="9">
    <location>
        <begin position="22"/>
        <end position="308"/>
    </location>
</feature>
<evidence type="ECO:0000256" key="3">
    <source>
        <dbReference type="ARBA" id="ARBA00022741"/>
    </source>
</evidence>
<dbReference type="PANTHER" id="PTHR24221">
    <property type="entry name" value="ATP-BINDING CASSETTE SUB-FAMILY B"/>
    <property type="match status" value="1"/>
</dbReference>
<feature type="transmembrane region" description="Helical" evidence="7">
    <location>
        <begin position="42"/>
        <end position="62"/>
    </location>
</feature>
<keyword evidence="11" id="KW-1185">Reference proteome</keyword>
<dbReference type="PROSITE" id="PS50929">
    <property type="entry name" value="ABC_TM1F"/>
    <property type="match status" value="1"/>
</dbReference>
<dbReference type="InterPro" id="IPR003593">
    <property type="entry name" value="AAA+_ATPase"/>
</dbReference>
<feature type="transmembrane region" description="Helical" evidence="7">
    <location>
        <begin position="251"/>
        <end position="271"/>
    </location>
</feature>
<evidence type="ECO:0000256" key="7">
    <source>
        <dbReference type="SAM" id="Phobius"/>
    </source>
</evidence>
<evidence type="ECO:0000259" key="8">
    <source>
        <dbReference type="PROSITE" id="PS50893"/>
    </source>
</evidence>
<protein>
    <submittedName>
        <fullName evidence="10">ATP-binding cassette domain-containing protein</fullName>
    </submittedName>
</protein>
<feature type="transmembrane region" description="Helical" evidence="7">
    <location>
        <begin position="165"/>
        <end position="183"/>
    </location>
</feature>
<comment type="caution">
    <text evidence="10">The sequence shown here is derived from an EMBL/GenBank/DDBJ whole genome shotgun (WGS) entry which is preliminary data.</text>
</comment>
<evidence type="ECO:0000259" key="9">
    <source>
        <dbReference type="PROSITE" id="PS50929"/>
    </source>
</evidence>
<comment type="subcellular location">
    <subcellularLocation>
        <location evidence="1">Cell membrane</location>
        <topology evidence="1">Multi-pass membrane protein</topology>
    </subcellularLocation>
</comment>
<dbReference type="GO" id="GO:0005886">
    <property type="term" value="C:plasma membrane"/>
    <property type="evidence" value="ECO:0007669"/>
    <property type="project" value="UniProtKB-SubCell"/>
</dbReference>
<organism evidence="10 11">
    <name type="scientific">Mangrovicoccus algicola</name>
    <dbReference type="NCBI Taxonomy" id="2771008"/>
    <lineage>
        <taxon>Bacteria</taxon>
        <taxon>Pseudomonadati</taxon>
        <taxon>Pseudomonadota</taxon>
        <taxon>Alphaproteobacteria</taxon>
        <taxon>Rhodobacterales</taxon>
        <taxon>Paracoccaceae</taxon>
        <taxon>Mangrovicoccus</taxon>
    </lineage>
</organism>
<dbReference type="GO" id="GO:0016887">
    <property type="term" value="F:ATP hydrolysis activity"/>
    <property type="evidence" value="ECO:0007669"/>
    <property type="project" value="InterPro"/>
</dbReference>
<dbReference type="CDD" id="cd03228">
    <property type="entry name" value="ABCC_MRP_Like"/>
    <property type="match status" value="1"/>
</dbReference>
<evidence type="ECO:0000313" key="10">
    <source>
        <dbReference type="EMBL" id="MBE3639887.1"/>
    </source>
</evidence>
<sequence>MRPLARVLRLIWSAAPGLMLRGALLSVAVLLAGIMLLGLSGWFITATGLAGLAGVGIAFDVFRPSAGIRLLALGRAAGRYGERLLTHDATLRALAGLRVTLLRARMRADWETLGRLRPGPALTRLTADIDALDGAALRLALPVAAGLGVLLATAAGLWWLTHWSLALIILAQGAAAAVVLARLGRRSLAPSMRAERRGQALLRGTVAMLRGQVDMAVHGGLQARLSLLLARGRGLERAAARLERMSERADAGLGVVTAVAVTLLLLRGGMLVEAGRLGAAAAAVPVFAALALQEAVALIRPGMSGLGAMADAARRAMAPPEAGAETPPDPAPFPAPAPAVIPGGGAQGAGLVLERIALARPGADLPVLENVSLRVAPGETVALTGPSGGGKSTLLLIAAGVLAPQRGEVRIDGRPVAAWDEPALRGRLAMLPQRSQLLAGTVAENLALAGGHADAAEMEAVLEAVALAPVLAPRGGMAARLGEGGAGLSGGETRRLALARVLLRRPSILLLDEPTEGLDPATAARVLDGIRRIRPAAAILCAAHRPEEKLWADRVFPLSSCDKAGSLDSGQSANSRNGA</sequence>
<dbReference type="InterPro" id="IPR027417">
    <property type="entry name" value="P-loop_NTPase"/>
</dbReference>
<accession>A0A8J6YXW2</accession>
<evidence type="ECO:0000256" key="2">
    <source>
        <dbReference type="ARBA" id="ARBA00022692"/>
    </source>
</evidence>
<dbReference type="Gene3D" id="3.40.50.300">
    <property type="entry name" value="P-loop containing nucleotide triphosphate hydrolases"/>
    <property type="match status" value="1"/>
</dbReference>
<dbReference type="AlphaFoldDB" id="A0A8J6YXW2"/>
<keyword evidence="4 10" id="KW-0067">ATP-binding</keyword>
<dbReference type="Pfam" id="PF00005">
    <property type="entry name" value="ABC_tran"/>
    <property type="match status" value="1"/>
</dbReference>
<dbReference type="PROSITE" id="PS50893">
    <property type="entry name" value="ABC_TRANSPORTER_2"/>
    <property type="match status" value="1"/>
</dbReference>
<dbReference type="Proteomes" id="UP000609121">
    <property type="component" value="Unassembled WGS sequence"/>
</dbReference>
<dbReference type="InterPro" id="IPR011527">
    <property type="entry name" value="ABC1_TM_dom"/>
</dbReference>
<evidence type="ECO:0000256" key="5">
    <source>
        <dbReference type="ARBA" id="ARBA00022989"/>
    </source>
</evidence>
<dbReference type="InterPro" id="IPR003439">
    <property type="entry name" value="ABC_transporter-like_ATP-bd"/>
</dbReference>
<keyword evidence="2 7" id="KW-0812">Transmembrane</keyword>